<gene>
    <name evidence="1" type="ORF">BJ138DRAFT_1144940</name>
</gene>
<evidence type="ECO:0000313" key="2">
    <source>
        <dbReference type="Proteomes" id="UP000790377"/>
    </source>
</evidence>
<organism evidence="1 2">
    <name type="scientific">Hygrophoropsis aurantiaca</name>
    <dbReference type="NCBI Taxonomy" id="72124"/>
    <lineage>
        <taxon>Eukaryota</taxon>
        <taxon>Fungi</taxon>
        <taxon>Dikarya</taxon>
        <taxon>Basidiomycota</taxon>
        <taxon>Agaricomycotina</taxon>
        <taxon>Agaricomycetes</taxon>
        <taxon>Agaricomycetidae</taxon>
        <taxon>Boletales</taxon>
        <taxon>Coniophorineae</taxon>
        <taxon>Hygrophoropsidaceae</taxon>
        <taxon>Hygrophoropsis</taxon>
    </lineage>
</organism>
<dbReference type="EMBL" id="MU267621">
    <property type="protein sequence ID" value="KAH7913985.1"/>
    <property type="molecule type" value="Genomic_DNA"/>
</dbReference>
<name>A0ACB8ALB4_9AGAM</name>
<accession>A0ACB8ALB4</accession>
<evidence type="ECO:0000313" key="1">
    <source>
        <dbReference type="EMBL" id="KAH7913985.1"/>
    </source>
</evidence>
<reference evidence="1" key="1">
    <citation type="journal article" date="2021" name="New Phytol.">
        <title>Evolutionary innovations through gain and loss of genes in the ectomycorrhizal Boletales.</title>
        <authorList>
            <person name="Wu G."/>
            <person name="Miyauchi S."/>
            <person name="Morin E."/>
            <person name="Kuo A."/>
            <person name="Drula E."/>
            <person name="Varga T."/>
            <person name="Kohler A."/>
            <person name="Feng B."/>
            <person name="Cao Y."/>
            <person name="Lipzen A."/>
            <person name="Daum C."/>
            <person name="Hundley H."/>
            <person name="Pangilinan J."/>
            <person name="Johnson J."/>
            <person name="Barry K."/>
            <person name="LaButti K."/>
            <person name="Ng V."/>
            <person name="Ahrendt S."/>
            <person name="Min B."/>
            <person name="Choi I.G."/>
            <person name="Park H."/>
            <person name="Plett J.M."/>
            <person name="Magnuson J."/>
            <person name="Spatafora J.W."/>
            <person name="Nagy L.G."/>
            <person name="Henrissat B."/>
            <person name="Grigoriev I.V."/>
            <person name="Yang Z.L."/>
            <person name="Xu J."/>
            <person name="Martin F.M."/>
        </authorList>
    </citation>
    <scope>NUCLEOTIDE SEQUENCE</scope>
    <source>
        <strain evidence="1">ATCC 28755</strain>
    </source>
</reference>
<proteinExistence type="predicted"/>
<sequence>SDSPVVVEGNYYFPPESVVAIGSYFKDSSTSSVCPWKGTAAYYSAEVNGANIKDIAWYYPQPSEKAAHIKDHVAFYKNKVDISA</sequence>
<keyword evidence="2" id="KW-1185">Reference proteome</keyword>
<dbReference type="Proteomes" id="UP000790377">
    <property type="component" value="Unassembled WGS sequence"/>
</dbReference>
<comment type="caution">
    <text evidence="1">The sequence shown here is derived from an EMBL/GenBank/DDBJ whole genome shotgun (WGS) entry which is preliminary data.</text>
</comment>
<protein>
    <submittedName>
        <fullName evidence="1">Uncharacterized protein</fullName>
    </submittedName>
</protein>
<feature type="non-terminal residue" evidence="1">
    <location>
        <position position="1"/>
    </location>
</feature>